<sequence length="55" mass="6127">MYIQEMYLNLGKLEGHRKGMGGGHFEYLLKVMLCGGRKTHSPLLPPSRVAAKQLA</sequence>
<accession>A0A0A9U665</accession>
<organism evidence="1">
    <name type="scientific">Arundo donax</name>
    <name type="common">Giant reed</name>
    <name type="synonym">Donax arundinaceus</name>
    <dbReference type="NCBI Taxonomy" id="35708"/>
    <lineage>
        <taxon>Eukaryota</taxon>
        <taxon>Viridiplantae</taxon>
        <taxon>Streptophyta</taxon>
        <taxon>Embryophyta</taxon>
        <taxon>Tracheophyta</taxon>
        <taxon>Spermatophyta</taxon>
        <taxon>Magnoliopsida</taxon>
        <taxon>Liliopsida</taxon>
        <taxon>Poales</taxon>
        <taxon>Poaceae</taxon>
        <taxon>PACMAD clade</taxon>
        <taxon>Arundinoideae</taxon>
        <taxon>Arundineae</taxon>
        <taxon>Arundo</taxon>
    </lineage>
</organism>
<name>A0A0A9U665_ARUDO</name>
<reference evidence="1" key="2">
    <citation type="journal article" date="2015" name="Data Brief">
        <title>Shoot transcriptome of the giant reed, Arundo donax.</title>
        <authorList>
            <person name="Barrero R.A."/>
            <person name="Guerrero F.D."/>
            <person name="Moolhuijzen P."/>
            <person name="Goolsby J.A."/>
            <person name="Tidwell J."/>
            <person name="Bellgard S.E."/>
            <person name="Bellgard M.I."/>
        </authorList>
    </citation>
    <scope>NUCLEOTIDE SEQUENCE</scope>
    <source>
        <tissue evidence="1">Shoot tissue taken approximately 20 cm above the soil surface</tissue>
    </source>
</reference>
<dbReference type="EMBL" id="GBRH01281492">
    <property type="protein sequence ID" value="JAD16403.1"/>
    <property type="molecule type" value="Transcribed_RNA"/>
</dbReference>
<protein>
    <submittedName>
        <fullName evidence="1">Uncharacterized protein</fullName>
    </submittedName>
</protein>
<evidence type="ECO:0000313" key="1">
    <source>
        <dbReference type="EMBL" id="JAD16403.1"/>
    </source>
</evidence>
<dbReference type="AlphaFoldDB" id="A0A0A9U665"/>
<reference evidence="1" key="1">
    <citation type="submission" date="2014-09" db="EMBL/GenBank/DDBJ databases">
        <authorList>
            <person name="Magalhaes I.L.F."/>
            <person name="Oliveira U."/>
            <person name="Santos F.R."/>
            <person name="Vidigal T.H.D.A."/>
            <person name="Brescovit A.D."/>
            <person name="Santos A.J."/>
        </authorList>
    </citation>
    <scope>NUCLEOTIDE SEQUENCE</scope>
    <source>
        <tissue evidence="1">Shoot tissue taken approximately 20 cm above the soil surface</tissue>
    </source>
</reference>
<proteinExistence type="predicted"/>